<evidence type="ECO:0000256" key="1">
    <source>
        <dbReference type="SAM" id="MobiDB-lite"/>
    </source>
</evidence>
<dbReference type="InterPro" id="IPR007410">
    <property type="entry name" value="LpqE-like"/>
</dbReference>
<dbReference type="Proteomes" id="UP000334019">
    <property type="component" value="Chromosome"/>
</dbReference>
<keyword evidence="2" id="KW-0472">Membrane</keyword>
<sequence length="220" mass="22968">MSLSASAKRDLPLARAVGDHAAVMHDVDLPARRPPRQRSLAGVTVKRRIRVDRFGSLLALLAVVLLAVSCADEAQAGVLSISAARVDRPANPDVAAVRLTIENGTGTSDALVAVSSPDAARASVHRSGVDDAGRATMEPVERLELPAGEAVEFAPGGLHVMLEEPVSDLQVGDEISLTFTFENAGERTIARACGRTGHERRRDGGTPWLSSPGPGDGSSV</sequence>
<dbReference type="InterPro" id="IPR058248">
    <property type="entry name" value="Lxx211020-like"/>
</dbReference>
<dbReference type="AlphaFoldDB" id="A0A5Q2RL81"/>
<evidence type="ECO:0000313" key="4">
    <source>
        <dbReference type="Proteomes" id="UP000334019"/>
    </source>
</evidence>
<gene>
    <name evidence="3" type="ORF">GH723_14670</name>
</gene>
<dbReference type="SUPFAM" id="SSF110087">
    <property type="entry name" value="DR1885-like metal-binding protein"/>
    <property type="match status" value="1"/>
</dbReference>
<feature type="region of interest" description="Disordered" evidence="1">
    <location>
        <begin position="194"/>
        <end position="220"/>
    </location>
</feature>
<feature type="transmembrane region" description="Helical" evidence="2">
    <location>
        <begin position="54"/>
        <end position="71"/>
    </location>
</feature>
<dbReference type="InterPro" id="IPR036182">
    <property type="entry name" value="PCuAC_sf"/>
</dbReference>
<accession>A0A5Q2RL81</accession>
<dbReference type="Pfam" id="PF04314">
    <property type="entry name" value="PCuAC"/>
    <property type="match status" value="1"/>
</dbReference>
<protein>
    <submittedName>
        <fullName evidence="3">Copper chaperone PCu(A)C</fullName>
    </submittedName>
</protein>
<organism evidence="3 4">
    <name type="scientific">Actinomarinicola tropica</name>
    <dbReference type="NCBI Taxonomy" id="2789776"/>
    <lineage>
        <taxon>Bacteria</taxon>
        <taxon>Bacillati</taxon>
        <taxon>Actinomycetota</taxon>
        <taxon>Acidimicrobiia</taxon>
        <taxon>Acidimicrobiales</taxon>
        <taxon>Iamiaceae</taxon>
        <taxon>Actinomarinicola</taxon>
    </lineage>
</organism>
<dbReference type="KEGG" id="atq:GH723_14670"/>
<keyword evidence="2" id="KW-0812">Transmembrane</keyword>
<reference evidence="3 4" key="1">
    <citation type="submission" date="2019-11" db="EMBL/GenBank/DDBJ databases">
        <authorList>
            <person name="He Y."/>
        </authorList>
    </citation>
    <scope>NUCLEOTIDE SEQUENCE [LARGE SCALE GENOMIC DNA]</scope>
    <source>
        <strain evidence="3 4">SCSIO 58843</strain>
    </source>
</reference>
<dbReference type="EMBL" id="CP045851">
    <property type="protein sequence ID" value="QGG96244.1"/>
    <property type="molecule type" value="Genomic_DNA"/>
</dbReference>
<proteinExistence type="predicted"/>
<keyword evidence="2" id="KW-1133">Transmembrane helix</keyword>
<evidence type="ECO:0000313" key="3">
    <source>
        <dbReference type="EMBL" id="QGG96244.1"/>
    </source>
</evidence>
<dbReference type="Gene3D" id="2.60.40.1890">
    <property type="entry name" value="PCu(A)C copper chaperone"/>
    <property type="match status" value="1"/>
</dbReference>
<keyword evidence="4" id="KW-1185">Reference proteome</keyword>
<dbReference type="PANTHER" id="PTHR36302:SF1">
    <property type="entry name" value="COPPER CHAPERONE PCU(A)C"/>
    <property type="match status" value="1"/>
</dbReference>
<evidence type="ECO:0000256" key="2">
    <source>
        <dbReference type="SAM" id="Phobius"/>
    </source>
</evidence>
<dbReference type="PANTHER" id="PTHR36302">
    <property type="entry name" value="BLR7088 PROTEIN"/>
    <property type="match status" value="1"/>
</dbReference>
<name>A0A5Q2RL81_9ACTN</name>